<accession>M3YR83</accession>
<dbReference type="InParanoid" id="M3YR83"/>
<protein>
    <submittedName>
        <fullName evidence="2">Uncharacterized protein</fullName>
    </submittedName>
</protein>
<dbReference type="AlphaFoldDB" id="M3YR83"/>
<dbReference type="HOGENOM" id="CLU_1585941_0_0_1"/>
<proteinExistence type="predicted"/>
<evidence type="ECO:0000256" key="1">
    <source>
        <dbReference type="SAM" id="MobiDB-lite"/>
    </source>
</evidence>
<feature type="compositionally biased region" description="Low complexity" evidence="1">
    <location>
        <begin position="96"/>
        <end position="106"/>
    </location>
</feature>
<dbReference type="EMBL" id="AEYP01042764">
    <property type="status" value="NOT_ANNOTATED_CDS"/>
    <property type="molecule type" value="Genomic_DNA"/>
</dbReference>
<sequence length="168" mass="17469">MSPCRRRPSTSLGSGPGSPAAAAASSCSSTNLFSSNSSMSTRRKREDSVFRAMAGTRRPLSRLRSGSDLGSTQLGTGSGSGAGSGRPAPPPPPPRADATARPLPGYAGTGRAGGREGRGLGEWLEALENPRDNRPNSAESDPRLWGASFLRSEERALCPRADRASWTS</sequence>
<feature type="compositionally biased region" description="Low complexity" evidence="1">
    <location>
        <begin position="9"/>
        <end position="40"/>
    </location>
</feature>
<feature type="region of interest" description="Disordered" evidence="1">
    <location>
        <begin position="1"/>
        <end position="143"/>
    </location>
</feature>
<dbReference type="Ensembl" id="ENSMPUT00000014062.1">
    <property type="protein sequence ID" value="ENSMPUP00000013842.1"/>
    <property type="gene ID" value="ENSMPUG00000013947.1"/>
</dbReference>
<evidence type="ECO:0000313" key="2">
    <source>
        <dbReference type="Ensembl" id="ENSMPUP00000013842.1"/>
    </source>
</evidence>
<name>M3YR83_MUSPF</name>
<reference evidence="2" key="1">
    <citation type="submission" date="2024-06" db="UniProtKB">
        <authorList>
            <consortium name="Ensembl"/>
        </authorList>
    </citation>
    <scope>IDENTIFICATION</scope>
</reference>
<dbReference type="STRING" id="9669.ENSMPUP00000013842"/>
<feature type="compositionally biased region" description="Low complexity" evidence="1">
    <location>
        <begin position="55"/>
        <end position="75"/>
    </location>
</feature>
<organism evidence="2">
    <name type="scientific">Mustela putorius furo</name>
    <name type="common">European domestic ferret</name>
    <name type="synonym">Mustela furo</name>
    <dbReference type="NCBI Taxonomy" id="9669"/>
    <lineage>
        <taxon>Eukaryota</taxon>
        <taxon>Metazoa</taxon>
        <taxon>Chordata</taxon>
        <taxon>Craniata</taxon>
        <taxon>Vertebrata</taxon>
        <taxon>Euteleostomi</taxon>
        <taxon>Mammalia</taxon>
        <taxon>Eutheria</taxon>
        <taxon>Laurasiatheria</taxon>
        <taxon>Carnivora</taxon>
        <taxon>Caniformia</taxon>
        <taxon>Musteloidea</taxon>
        <taxon>Mustelidae</taxon>
        <taxon>Mustelinae</taxon>
        <taxon>Mustela</taxon>
    </lineage>
</organism>
<dbReference type="PROSITE" id="PS51257">
    <property type="entry name" value="PROKAR_LIPOPROTEIN"/>
    <property type="match status" value="1"/>
</dbReference>